<dbReference type="InterPro" id="IPR003439">
    <property type="entry name" value="ABC_transporter-like_ATP-bd"/>
</dbReference>
<accession>A0A1H7IUG0</accession>
<evidence type="ECO:0000256" key="8">
    <source>
        <dbReference type="ARBA" id="ARBA00022840"/>
    </source>
</evidence>
<dbReference type="SMART" id="SM00382">
    <property type="entry name" value="AAA"/>
    <property type="match status" value="2"/>
</dbReference>
<dbReference type="STRING" id="416943.SAMN05445871_1714"/>
<dbReference type="OrthoDB" id="9776369at2"/>
<dbReference type="PANTHER" id="PTHR43790:SF3">
    <property type="entry name" value="D-ALLOSE IMPORT ATP-BINDING PROTEIN ALSA-RELATED"/>
    <property type="match status" value="1"/>
</dbReference>
<keyword evidence="8 13" id="KW-0067">ATP-binding</keyword>
<dbReference type="SUPFAM" id="SSF52540">
    <property type="entry name" value="P-loop containing nucleoside triphosphate hydrolases"/>
    <property type="match status" value="2"/>
</dbReference>
<evidence type="ECO:0000256" key="10">
    <source>
        <dbReference type="ARBA" id="ARBA00023136"/>
    </source>
</evidence>
<feature type="region of interest" description="Disordered" evidence="11">
    <location>
        <begin position="1"/>
        <end position="31"/>
    </location>
</feature>
<evidence type="ECO:0000259" key="12">
    <source>
        <dbReference type="PROSITE" id="PS50893"/>
    </source>
</evidence>
<organism evidence="13 14">
    <name type="scientific">Paraburkholderia caballeronis</name>
    <dbReference type="NCBI Taxonomy" id="416943"/>
    <lineage>
        <taxon>Bacteria</taxon>
        <taxon>Pseudomonadati</taxon>
        <taxon>Pseudomonadota</taxon>
        <taxon>Betaproteobacteria</taxon>
        <taxon>Burkholderiales</taxon>
        <taxon>Burkholderiaceae</taxon>
        <taxon>Paraburkholderia</taxon>
    </lineage>
</organism>
<evidence type="ECO:0000256" key="7">
    <source>
        <dbReference type="ARBA" id="ARBA00022741"/>
    </source>
</evidence>
<keyword evidence="5" id="KW-0762">Sugar transport</keyword>
<evidence type="ECO:0000256" key="3">
    <source>
        <dbReference type="ARBA" id="ARBA00022475"/>
    </source>
</evidence>
<feature type="domain" description="ABC transporter" evidence="12">
    <location>
        <begin position="279"/>
        <end position="523"/>
    </location>
</feature>
<evidence type="ECO:0000313" key="14">
    <source>
        <dbReference type="Proteomes" id="UP000199120"/>
    </source>
</evidence>
<evidence type="ECO:0000256" key="5">
    <source>
        <dbReference type="ARBA" id="ARBA00022597"/>
    </source>
</evidence>
<comment type="subcellular location">
    <subcellularLocation>
        <location evidence="1">Cell membrane</location>
        <topology evidence="1">Peripheral membrane protein</topology>
    </subcellularLocation>
</comment>
<sequence length="531" mass="56947">MTSTPDSNRAAQPGSQARPQARPQAQPRGVPRLELRHATKAFGRVRALADGTLALWPGEVHALLGENGAGKSTLVKILAGVHQPDGGELLVDGVERRFATPAHARDAGIAVIYQEPTLFFDLSVVENIHMGRQPVDRFGRIDYDAMRREVGELLASLGVDLKPERLVRGLSIADQQVIEIAKALSLNANVLIMDEPTAALSLPEVERLFAIVRRLRDRGAAILFITHRLDEVFALTQHVTVMRDGAKVFDAPTATLTTDAIVAKMVGRDLATFYPKADVKPGDVKLRVRGLTRRGVFRDVAFDVRAGEIVALAGLVGAGRSEVARAIFGIDPLDAGDVQVDGQRLKPGRPAAAVKAGLALVPEDRRQQGLALELSIACNASLTVLGRLVRFGFLTGGSELRLARRWGERLRLKAGDLNAPAGTLSGGNQQKVVLGKWLATGPKVLIIDEPTRGIDVGAKAEVYGALAELVREGMAVLMISSELQEVLGMADRVLVMHEGRITADIARADATEERIMSAALGESDAHWGHAA</sequence>
<feature type="domain" description="ABC transporter" evidence="12">
    <location>
        <begin position="33"/>
        <end position="269"/>
    </location>
</feature>
<keyword evidence="14" id="KW-1185">Reference proteome</keyword>
<dbReference type="GO" id="GO:0016887">
    <property type="term" value="F:ATP hydrolysis activity"/>
    <property type="evidence" value="ECO:0007669"/>
    <property type="project" value="InterPro"/>
</dbReference>
<name>A0A1H7IUG0_9BURK</name>
<dbReference type="EMBL" id="FOAJ01000003">
    <property type="protein sequence ID" value="SEK66121.1"/>
    <property type="molecule type" value="Genomic_DNA"/>
</dbReference>
<gene>
    <name evidence="13" type="ORF">SAMN05192542_10319</name>
</gene>
<dbReference type="InterPro" id="IPR050107">
    <property type="entry name" value="ABC_carbohydrate_import_ATPase"/>
</dbReference>
<proteinExistence type="predicted"/>
<dbReference type="GO" id="GO:0005886">
    <property type="term" value="C:plasma membrane"/>
    <property type="evidence" value="ECO:0007669"/>
    <property type="project" value="UniProtKB-SubCell"/>
</dbReference>
<keyword evidence="6" id="KW-0677">Repeat</keyword>
<keyword evidence="3" id="KW-1003">Cell membrane</keyword>
<evidence type="ECO:0000256" key="11">
    <source>
        <dbReference type="SAM" id="MobiDB-lite"/>
    </source>
</evidence>
<keyword evidence="2" id="KW-0813">Transport</keyword>
<keyword evidence="9" id="KW-1278">Translocase</keyword>
<dbReference type="AlphaFoldDB" id="A0A1H7IUG0"/>
<dbReference type="PANTHER" id="PTHR43790">
    <property type="entry name" value="CARBOHYDRATE TRANSPORT ATP-BINDING PROTEIN MG119-RELATED"/>
    <property type="match status" value="1"/>
</dbReference>
<keyword evidence="10" id="KW-0472">Membrane</keyword>
<dbReference type="FunFam" id="3.40.50.300:FF:000127">
    <property type="entry name" value="Ribose import ATP-binding protein RbsA"/>
    <property type="match status" value="1"/>
</dbReference>
<evidence type="ECO:0000256" key="1">
    <source>
        <dbReference type="ARBA" id="ARBA00004202"/>
    </source>
</evidence>
<keyword evidence="4" id="KW-0997">Cell inner membrane</keyword>
<dbReference type="GO" id="GO:0005524">
    <property type="term" value="F:ATP binding"/>
    <property type="evidence" value="ECO:0007669"/>
    <property type="project" value="UniProtKB-KW"/>
</dbReference>
<dbReference type="PROSITE" id="PS00211">
    <property type="entry name" value="ABC_TRANSPORTER_1"/>
    <property type="match status" value="1"/>
</dbReference>
<dbReference type="Proteomes" id="UP000199120">
    <property type="component" value="Unassembled WGS sequence"/>
</dbReference>
<evidence type="ECO:0000256" key="9">
    <source>
        <dbReference type="ARBA" id="ARBA00022967"/>
    </source>
</evidence>
<protein>
    <submittedName>
        <fullName evidence="13">Monosaccharide ABC transporter ATP-binding protein, CUT2 family</fullName>
    </submittedName>
</protein>
<dbReference type="InterPro" id="IPR017871">
    <property type="entry name" value="ABC_transporter-like_CS"/>
</dbReference>
<dbReference type="Gene3D" id="3.40.50.300">
    <property type="entry name" value="P-loop containing nucleotide triphosphate hydrolases"/>
    <property type="match status" value="2"/>
</dbReference>
<keyword evidence="7" id="KW-0547">Nucleotide-binding</keyword>
<dbReference type="CDD" id="cd03216">
    <property type="entry name" value="ABC_Carb_Monos_I"/>
    <property type="match status" value="1"/>
</dbReference>
<dbReference type="Pfam" id="PF00005">
    <property type="entry name" value="ABC_tran"/>
    <property type="match status" value="2"/>
</dbReference>
<dbReference type="InterPro" id="IPR027417">
    <property type="entry name" value="P-loop_NTPase"/>
</dbReference>
<feature type="compositionally biased region" description="Low complexity" evidence="11">
    <location>
        <begin position="9"/>
        <end position="30"/>
    </location>
</feature>
<dbReference type="CDD" id="cd03215">
    <property type="entry name" value="ABC_Carb_Monos_II"/>
    <property type="match status" value="1"/>
</dbReference>
<dbReference type="InterPro" id="IPR003593">
    <property type="entry name" value="AAA+_ATPase"/>
</dbReference>
<dbReference type="PROSITE" id="PS50893">
    <property type="entry name" value="ABC_TRANSPORTER_2"/>
    <property type="match status" value="2"/>
</dbReference>
<reference evidence="14" key="1">
    <citation type="submission" date="2016-10" db="EMBL/GenBank/DDBJ databases">
        <authorList>
            <person name="Varghese N."/>
            <person name="Submissions S."/>
        </authorList>
    </citation>
    <scope>NUCLEOTIDE SEQUENCE [LARGE SCALE GENOMIC DNA]</scope>
    <source>
        <strain evidence="14">LMG 26416</strain>
    </source>
</reference>
<evidence type="ECO:0000256" key="2">
    <source>
        <dbReference type="ARBA" id="ARBA00022448"/>
    </source>
</evidence>
<evidence type="ECO:0000256" key="6">
    <source>
        <dbReference type="ARBA" id="ARBA00022737"/>
    </source>
</evidence>
<evidence type="ECO:0000313" key="13">
    <source>
        <dbReference type="EMBL" id="SEK66121.1"/>
    </source>
</evidence>
<evidence type="ECO:0000256" key="4">
    <source>
        <dbReference type="ARBA" id="ARBA00022519"/>
    </source>
</evidence>